<dbReference type="EMBL" id="JAPWTJ010001531">
    <property type="protein sequence ID" value="KAJ8971053.1"/>
    <property type="molecule type" value="Genomic_DNA"/>
</dbReference>
<comment type="caution">
    <text evidence="4">The sequence shown here is derived from an EMBL/GenBank/DDBJ whole genome shotgun (WGS) entry which is preliminary data.</text>
</comment>
<dbReference type="InterPro" id="IPR001878">
    <property type="entry name" value="Znf_CCHC"/>
</dbReference>
<reference evidence="4" key="1">
    <citation type="journal article" date="2023" name="Insect Mol. Biol.">
        <title>Genome sequencing provides insights into the evolution of gene families encoding plant cell wall-degrading enzymes in longhorned beetles.</title>
        <authorList>
            <person name="Shin N.R."/>
            <person name="Okamura Y."/>
            <person name="Kirsch R."/>
            <person name="Pauchet Y."/>
        </authorList>
    </citation>
    <scope>NUCLEOTIDE SEQUENCE</scope>
    <source>
        <strain evidence="4">MMC_N1</strain>
    </source>
</reference>
<name>A0ABQ9J195_9CUCU</name>
<keyword evidence="5" id="KW-1185">Reference proteome</keyword>
<organism evidence="4 5">
    <name type="scientific">Molorchus minor</name>
    <dbReference type="NCBI Taxonomy" id="1323400"/>
    <lineage>
        <taxon>Eukaryota</taxon>
        <taxon>Metazoa</taxon>
        <taxon>Ecdysozoa</taxon>
        <taxon>Arthropoda</taxon>
        <taxon>Hexapoda</taxon>
        <taxon>Insecta</taxon>
        <taxon>Pterygota</taxon>
        <taxon>Neoptera</taxon>
        <taxon>Endopterygota</taxon>
        <taxon>Coleoptera</taxon>
        <taxon>Polyphaga</taxon>
        <taxon>Cucujiformia</taxon>
        <taxon>Chrysomeloidea</taxon>
        <taxon>Cerambycidae</taxon>
        <taxon>Lamiinae</taxon>
        <taxon>Monochamini</taxon>
        <taxon>Molorchus</taxon>
    </lineage>
</organism>
<dbReference type="PROSITE" id="PS50158">
    <property type="entry name" value="ZF_CCHC"/>
    <property type="match status" value="1"/>
</dbReference>
<dbReference type="Gene3D" id="4.10.60.10">
    <property type="entry name" value="Zinc finger, CCHC-type"/>
    <property type="match status" value="1"/>
</dbReference>
<gene>
    <name evidence="4" type="ORF">NQ317_018316</name>
</gene>
<protein>
    <recommendedName>
        <fullName evidence="3">CCHC-type domain-containing protein</fullName>
    </recommendedName>
</protein>
<evidence type="ECO:0000259" key="3">
    <source>
        <dbReference type="PROSITE" id="PS50158"/>
    </source>
</evidence>
<accession>A0ABQ9J195</accession>
<sequence length="267" mass="30199">MITKPGVKNTKSERARAETGKVIVKAEGKTYAELLKRVKNNVNLEQAGIDIKRVKRTQNGDLLLEVEDREKATKLKETINRNLEDVNVIQKTNEVTLHITNIDGDIEENELKEEIKKNNKDIGDTFQILALRQMRNGNKAATIKAEKRVAEGLLKTGKIRIGWVQCEIRKRVQITRCFRCLGYGHRTGDCQGEDKSDVCIKCGKKGHVAKDCSNPPYCTTCNRDGHRADQMGCPIFRKLISQESRKRASRKITPRNGEGLQNPVFTN</sequence>
<evidence type="ECO:0000313" key="4">
    <source>
        <dbReference type="EMBL" id="KAJ8971053.1"/>
    </source>
</evidence>
<proteinExistence type="predicted"/>
<keyword evidence="1" id="KW-0863">Zinc-finger</keyword>
<evidence type="ECO:0000313" key="5">
    <source>
        <dbReference type="Proteomes" id="UP001162164"/>
    </source>
</evidence>
<keyword evidence="1" id="KW-0862">Zinc</keyword>
<evidence type="ECO:0000256" key="1">
    <source>
        <dbReference type="PROSITE-ProRule" id="PRU00047"/>
    </source>
</evidence>
<dbReference type="Proteomes" id="UP001162164">
    <property type="component" value="Unassembled WGS sequence"/>
</dbReference>
<feature type="domain" description="CCHC-type" evidence="3">
    <location>
        <begin position="199"/>
        <end position="214"/>
    </location>
</feature>
<evidence type="ECO:0000256" key="2">
    <source>
        <dbReference type="SAM" id="MobiDB-lite"/>
    </source>
</evidence>
<dbReference type="SUPFAM" id="SSF57756">
    <property type="entry name" value="Retrovirus zinc finger-like domains"/>
    <property type="match status" value="1"/>
</dbReference>
<dbReference type="InterPro" id="IPR036875">
    <property type="entry name" value="Znf_CCHC_sf"/>
</dbReference>
<keyword evidence="1" id="KW-0479">Metal-binding</keyword>
<dbReference type="SMART" id="SM00343">
    <property type="entry name" value="ZnF_C2HC"/>
    <property type="match status" value="3"/>
</dbReference>
<feature type="region of interest" description="Disordered" evidence="2">
    <location>
        <begin position="244"/>
        <end position="267"/>
    </location>
</feature>
<dbReference type="Pfam" id="PF00098">
    <property type="entry name" value="zf-CCHC"/>
    <property type="match status" value="1"/>
</dbReference>